<keyword evidence="4 6" id="KW-1133">Transmembrane helix</keyword>
<keyword evidence="3 6" id="KW-0812">Transmembrane</keyword>
<dbReference type="PANTHER" id="PTHR31632:SF2">
    <property type="entry name" value="PLASMA MEMBRANE IRON PERMEASE"/>
    <property type="match status" value="1"/>
</dbReference>
<dbReference type="Pfam" id="PF03239">
    <property type="entry name" value="FTR1"/>
    <property type="match status" value="2"/>
</dbReference>
<protein>
    <submittedName>
        <fullName evidence="7">FTR1 family protein</fullName>
    </submittedName>
</protein>
<evidence type="ECO:0000256" key="6">
    <source>
        <dbReference type="SAM" id="Phobius"/>
    </source>
</evidence>
<evidence type="ECO:0000256" key="1">
    <source>
        <dbReference type="ARBA" id="ARBA00004141"/>
    </source>
</evidence>
<evidence type="ECO:0000256" key="2">
    <source>
        <dbReference type="ARBA" id="ARBA00008333"/>
    </source>
</evidence>
<evidence type="ECO:0000313" key="7">
    <source>
        <dbReference type="EMBL" id="MFC6387650.1"/>
    </source>
</evidence>
<evidence type="ECO:0000256" key="4">
    <source>
        <dbReference type="ARBA" id="ARBA00022989"/>
    </source>
</evidence>
<sequence length="324" mass="35672">MTQHLRFKSILIWAGALLIVGLFVWIGVTSNGNPVDPTAQHMSKAMGIVNTGILVFREGLEAILVLSALTAGLMRTKQVFWKPIATGSGLGFLATLVTWFIVVAVISLFSATTSELTIQAATGLLAIAVLLLVMNWFFHKIYWTAWIGAHNRKKSELIKVSASSGEKTAFIGLAMLGFTAVYREGFEVDLFLQTIRMQAGGDVVLLGAVIGLFLTLIVACLTFVAQRKLPYKRMLVFTGIMLGMVLTVMVGENVQEMQLAGWLPTTPVHLPIPDWIGLWFAVFPNVEGLVAQLFAIVFVLGSYFVAQYMRAWKPRKQARLNHEV</sequence>
<keyword evidence="5 6" id="KW-0472">Membrane</keyword>
<comment type="caution">
    <text evidence="7">The sequence shown here is derived from an EMBL/GenBank/DDBJ whole genome shotgun (WGS) entry which is preliminary data.</text>
</comment>
<evidence type="ECO:0000256" key="3">
    <source>
        <dbReference type="ARBA" id="ARBA00022692"/>
    </source>
</evidence>
<proteinExistence type="inferred from homology"/>
<dbReference type="InterPro" id="IPR004923">
    <property type="entry name" value="FTR1/Fip1/EfeU"/>
</dbReference>
<feature type="transmembrane region" description="Helical" evidence="6">
    <location>
        <begin position="116"/>
        <end position="139"/>
    </location>
</feature>
<dbReference type="Proteomes" id="UP001596267">
    <property type="component" value="Unassembled WGS sequence"/>
</dbReference>
<comment type="subcellular location">
    <subcellularLocation>
        <location evidence="1">Membrane</location>
        <topology evidence="1">Multi-pass membrane protein</topology>
    </subcellularLocation>
</comment>
<feature type="transmembrane region" description="Helical" evidence="6">
    <location>
        <begin position="7"/>
        <end position="28"/>
    </location>
</feature>
<organism evidence="7 8">
    <name type="scientific">Sporolactobacillus kofuensis</name>
    <dbReference type="NCBI Taxonomy" id="269672"/>
    <lineage>
        <taxon>Bacteria</taxon>
        <taxon>Bacillati</taxon>
        <taxon>Bacillota</taxon>
        <taxon>Bacilli</taxon>
        <taxon>Bacillales</taxon>
        <taxon>Sporolactobacillaceae</taxon>
        <taxon>Sporolactobacillus</taxon>
    </lineage>
</organism>
<dbReference type="EMBL" id="JBHSTQ010000021">
    <property type="protein sequence ID" value="MFC6387650.1"/>
    <property type="molecule type" value="Genomic_DNA"/>
</dbReference>
<accession>A0ABW1WKV0</accession>
<comment type="similarity">
    <text evidence="2">Belongs to the oxidase-dependent Fe transporter (OFeT) (TC 9.A.10.1) family.</text>
</comment>
<feature type="transmembrane region" description="Helical" evidence="6">
    <location>
        <begin position="289"/>
        <end position="309"/>
    </location>
</feature>
<feature type="transmembrane region" description="Helical" evidence="6">
    <location>
        <begin position="48"/>
        <end position="69"/>
    </location>
</feature>
<dbReference type="RefSeq" id="WP_253077443.1">
    <property type="nucleotide sequence ID" value="NZ_JAMXWN010000024.1"/>
</dbReference>
<evidence type="ECO:0000313" key="8">
    <source>
        <dbReference type="Proteomes" id="UP001596267"/>
    </source>
</evidence>
<gene>
    <name evidence="7" type="ORF">ACFP7A_13725</name>
</gene>
<dbReference type="PANTHER" id="PTHR31632">
    <property type="entry name" value="IRON TRANSPORTER FTH1"/>
    <property type="match status" value="1"/>
</dbReference>
<evidence type="ECO:0000256" key="5">
    <source>
        <dbReference type="ARBA" id="ARBA00023136"/>
    </source>
</evidence>
<feature type="transmembrane region" description="Helical" evidence="6">
    <location>
        <begin position="90"/>
        <end position="110"/>
    </location>
</feature>
<reference evidence="8" key="1">
    <citation type="journal article" date="2019" name="Int. J. Syst. Evol. Microbiol.">
        <title>The Global Catalogue of Microorganisms (GCM) 10K type strain sequencing project: providing services to taxonomists for standard genome sequencing and annotation.</title>
        <authorList>
            <consortium name="The Broad Institute Genomics Platform"/>
            <consortium name="The Broad Institute Genome Sequencing Center for Infectious Disease"/>
            <person name="Wu L."/>
            <person name="Ma J."/>
        </authorList>
    </citation>
    <scope>NUCLEOTIDE SEQUENCE [LARGE SCALE GENOMIC DNA]</scope>
    <source>
        <strain evidence="8">CCUG 42001</strain>
    </source>
</reference>
<name>A0ABW1WKV0_9BACL</name>
<feature type="transmembrane region" description="Helical" evidence="6">
    <location>
        <begin position="234"/>
        <end position="251"/>
    </location>
</feature>
<keyword evidence="8" id="KW-1185">Reference proteome</keyword>
<feature type="transmembrane region" description="Helical" evidence="6">
    <location>
        <begin position="203"/>
        <end position="225"/>
    </location>
</feature>